<sequence length="88" mass="10162">MKYTAKVSLFKNGRKNNVKISPLLCHIKFEGEDIEGFSVKLHFKDEWALGVDKLCQLEFIHWDEFEEDLTNRSFIVHEVGAIGSGTFE</sequence>
<comment type="caution">
    <text evidence="1">The sequence shown here is derived from an EMBL/GenBank/DDBJ whole genome shotgun (WGS) entry which is preliminary data.</text>
</comment>
<keyword evidence="2" id="KW-1185">Reference proteome</keyword>
<dbReference type="EMBL" id="BSNX01000075">
    <property type="protein sequence ID" value="GLQ75835.1"/>
    <property type="molecule type" value="Genomic_DNA"/>
</dbReference>
<evidence type="ECO:0008006" key="3">
    <source>
        <dbReference type="Google" id="ProtNLM"/>
    </source>
</evidence>
<evidence type="ECO:0000313" key="2">
    <source>
        <dbReference type="Proteomes" id="UP001156690"/>
    </source>
</evidence>
<dbReference type="Proteomes" id="UP001156690">
    <property type="component" value="Unassembled WGS sequence"/>
</dbReference>
<name>A0AAV5NZ45_9VIBR</name>
<organism evidence="1 2">
    <name type="scientific">Vibrio penaeicida</name>
    <dbReference type="NCBI Taxonomy" id="104609"/>
    <lineage>
        <taxon>Bacteria</taxon>
        <taxon>Pseudomonadati</taxon>
        <taxon>Pseudomonadota</taxon>
        <taxon>Gammaproteobacteria</taxon>
        <taxon>Vibrionales</taxon>
        <taxon>Vibrionaceae</taxon>
        <taxon>Vibrio</taxon>
    </lineage>
</organism>
<accession>A0AAV5NZ45</accession>
<gene>
    <name evidence="1" type="ORF">GCM10007932_51980</name>
</gene>
<reference evidence="2" key="1">
    <citation type="journal article" date="2019" name="Int. J. Syst. Evol. Microbiol.">
        <title>The Global Catalogue of Microorganisms (GCM) 10K type strain sequencing project: providing services to taxonomists for standard genome sequencing and annotation.</title>
        <authorList>
            <consortium name="The Broad Institute Genomics Platform"/>
            <consortium name="The Broad Institute Genome Sequencing Center for Infectious Disease"/>
            <person name="Wu L."/>
            <person name="Ma J."/>
        </authorList>
    </citation>
    <scope>NUCLEOTIDE SEQUENCE [LARGE SCALE GENOMIC DNA]</scope>
    <source>
        <strain evidence="2">NBRC 15640</strain>
    </source>
</reference>
<proteinExistence type="predicted"/>
<protein>
    <recommendedName>
        <fullName evidence="3">DUF2442 domain-containing protein</fullName>
    </recommendedName>
</protein>
<dbReference type="AlphaFoldDB" id="A0AAV5NZ45"/>
<evidence type="ECO:0000313" key="1">
    <source>
        <dbReference type="EMBL" id="GLQ75835.1"/>
    </source>
</evidence>
<dbReference type="RefSeq" id="WP_126606657.1">
    <property type="nucleotide sequence ID" value="NZ_AP025145.1"/>
</dbReference>